<keyword evidence="3" id="KW-1185">Reference proteome</keyword>
<dbReference type="EMBL" id="CP000493">
    <property type="protein sequence ID" value="ABM81234.1"/>
    <property type="molecule type" value="Genomic_DNA"/>
</dbReference>
<proteinExistence type="predicted"/>
<dbReference type="AlphaFoldDB" id="A2BMM3"/>
<dbReference type="KEGG" id="hbu:Hbut_1410"/>
<protein>
    <submittedName>
        <fullName evidence="2">ABC transporter</fullName>
    </submittedName>
</protein>
<dbReference type="STRING" id="415426.Hbut_1410"/>
<accession>A2BMM3</accession>
<dbReference type="InterPro" id="IPR003439">
    <property type="entry name" value="ABC_transporter-like_ATP-bd"/>
</dbReference>
<reference evidence="2 3" key="1">
    <citation type="journal article" date="2007" name="Archaea">
        <title>The genome of Hyperthermus butylicus: a sulfur-reducing, peptide fermenting, neutrophilic Crenarchaeote growing up to 108 degrees C.</title>
        <authorList>
            <person name="Brugger K."/>
            <person name="Chen L."/>
            <person name="Stark M."/>
            <person name="Zibat A."/>
            <person name="Redder P."/>
            <person name="Ruepp A."/>
            <person name="Awayez M."/>
            <person name="She Q."/>
            <person name="Garrett R.A."/>
            <person name="Klenk H.P."/>
        </authorList>
    </citation>
    <scope>NUCLEOTIDE SEQUENCE [LARGE SCALE GENOMIC DNA]</scope>
    <source>
        <strain evidence="3">DSM 5456 / JCM 9403 / PLM1-5</strain>
    </source>
</reference>
<evidence type="ECO:0000313" key="3">
    <source>
        <dbReference type="Proteomes" id="UP000002593"/>
    </source>
</evidence>
<name>A2BMM3_HYPBU</name>
<dbReference type="GO" id="GO:0005886">
    <property type="term" value="C:plasma membrane"/>
    <property type="evidence" value="ECO:0007669"/>
    <property type="project" value="TreeGrafter"/>
</dbReference>
<dbReference type="InterPro" id="IPR015854">
    <property type="entry name" value="ABC_transpr_LolD-like"/>
</dbReference>
<dbReference type="GO" id="GO:0005524">
    <property type="term" value="F:ATP binding"/>
    <property type="evidence" value="ECO:0007669"/>
    <property type="project" value="InterPro"/>
</dbReference>
<dbReference type="SUPFAM" id="SSF52540">
    <property type="entry name" value="P-loop containing nucleoside triphosphate hydrolases"/>
    <property type="match status" value="1"/>
</dbReference>
<dbReference type="HOGENOM" id="CLU_000604_1_22_2"/>
<dbReference type="EnsemblBacteria" id="ABM81234">
    <property type="protein sequence ID" value="ABM81234"/>
    <property type="gene ID" value="Hbut_1410"/>
</dbReference>
<dbReference type="Pfam" id="PF00005">
    <property type="entry name" value="ABC_tran"/>
    <property type="match status" value="1"/>
</dbReference>
<dbReference type="eggNOG" id="arCOG00922">
    <property type="taxonomic scope" value="Archaea"/>
</dbReference>
<sequence>MTEPILVLDNVWKRIAGTAVLRGVSLEARAGWLIVVRGRSGMEKTTLARIAVLLDVPDQGTVILLGRRMESLGDSTRAKLRLRYIGYVDQFYTLVEHLTVWENVELPLRLMGIPRSERAARVREAIRLIGLEERKPGQLTGGQRQRVAIARALAKKPRLIIADEPFSNLDQEAEEQVLEALRSHAREGNAVIITAKDLLRDYRAVHDYTLSSGILTPTAQCGTRKTVPATR</sequence>
<dbReference type="GO" id="GO:0022857">
    <property type="term" value="F:transmembrane transporter activity"/>
    <property type="evidence" value="ECO:0007669"/>
    <property type="project" value="TreeGrafter"/>
</dbReference>
<dbReference type="PROSITE" id="PS50893">
    <property type="entry name" value="ABC_TRANSPORTER_2"/>
    <property type="match status" value="1"/>
</dbReference>
<evidence type="ECO:0000313" key="2">
    <source>
        <dbReference type="EMBL" id="ABM81234.1"/>
    </source>
</evidence>
<dbReference type="InterPro" id="IPR027417">
    <property type="entry name" value="P-loop_NTPase"/>
</dbReference>
<dbReference type="Proteomes" id="UP000002593">
    <property type="component" value="Chromosome"/>
</dbReference>
<evidence type="ECO:0000259" key="1">
    <source>
        <dbReference type="PROSITE" id="PS50893"/>
    </source>
</evidence>
<dbReference type="GeneID" id="4782571"/>
<dbReference type="OrthoDB" id="10909at2157"/>
<dbReference type="Gene3D" id="3.40.50.300">
    <property type="entry name" value="P-loop containing nucleotide triphosphate hydrolases"/>
    <property type="match status" value="1"/>
</dbReference>
<dbReference type="GO" id="GO:0016887">
    <property type="term" value="F:ATP hydrolysis activity"/>
    <property type="evidence" value="ECO:0007669"/>
    <property type="project" value="InterPro"/>
</dbReference>
<dbReference type="PANTHER" id="PTHR24220">
    <property type="entry name" value="IMPORT ATP-BINDING PROTEIN"/>
    <property type="match status" value="1"/>
</dbReference>
<gene>
    <name evidence="2" type="ordered locus">Hbut_1410</name>
</gene>
<feature type="domain" description="ABC transporter" evidence="1">
    <location>
        <begin position="6"/>
        <end position="229"/>
    </location>
</feature>
<dbReference type="RefSeq" id="WP_011822552.1">
    <property type="nucleotide sequence ID" value="NC_008818.1"/>
</dbReference>
<organism evidence="2 3">
    <name type="scientific">Hyperthermus butylicus (strain DSM 5456 / JCM 9403 / PLM1-5)</name>
    <dbReference type="NCBI Taxonomy" id="415426"/>
    <lineage>
        <taxon>Archaea</taxon>
        <taxon>Thermoproteota</taxon>
        <taxon>Thermoprotei</taxon>
        <taxon>Desulfurococcales</taxon>
        <taxon>Pyrodictiaceae</taxon>
        <taxon>Hyperthermus</taxon>
    </lineage>
</organism>